<gene>
    <name evidence="2" type="ORF">ACFSYS_04290</name>
</gene>
<keyword evidence="3" id="KW-1185">Reference proteome</keyword>
<evidence type="ECO:0008006" key="4">
    <source>
        <dbReference type="Google" id="ProtNLM"/>
    </source>
</evidence>
<dbReference type="Proteomes" id="UP001597438">
    <property type="component" value="Unassembled WGS sequence"/>
</dbReference>
<dbReference type="EMBL" id="JBHUOJ010000008">
    <property type="protein sequence ID" value="MFD2832495.1"/>
    <property type="molecule type" value="Genomic_DNA"/>
</dbReference>
<evidence type="ECO:0000313" key="2">
    <source>
        <dbReference type="EMBL" id="MFD2832495.1"/>
    </source>
</evidence>
<feature type="transmembrane region" description="Helical" evidence="1">
    <location>
        <begin position="25"/>
        <end position="44"/>
    </location>
</feature>
<dbReference type="RefSeq" id="WP_251742875.1">
    <property type="nucleotide sequence ID" value="NZ_JBHUOJ010000008.1"/>
</dbReference>
<comment type="caution">
    <text evidence="2">The sequence shown here is derived from an EMBL/GenBank/DDBJ whole genome shotgun (WGS) entry which is preliminary data.</text>
</comment>
<evidence type="ECO:0000256" key="1">
    <source>
        <dbReference type="SAM" id="Phobius"/>
    </source>
</evidence>
<accession>A0ABW5X2K9</accession>
<keyword evidence="1" id="KW-0812">Transmembrane</keyword>
<organism evidence="2 3">
    <name type="scientific">Christiangramia antarctica</name>
    <dbReference type="NCBI Taxonomy" id="2058158"/>
    <lineage>
        <taxon>Bacteria</taxon>
        <taxon>Pseudomonadati</taxon>
        <taxon>Bacteroidota</taxon>
        <taxon>Flavobacteriia</taxon>
        <taxon>Flavobacteriales</taxon>
        <taxon>Flavobacteriaceae</taxon>
        <taxon>Christiangramia</taxon>
    </lineage>
</organism>
<sequence>MGFWGIEPLWIHAYPDLYHFRGDPVLLLGHSLGTFLYIRNIFILKKDF</sequence>
<name>A0ABW5X2K9_9FLAO</name>
<proteinExistence type="predicted"/>
<evidence type="ECO:0000313" key="3">
    <source>
        <dbReference type="Proteomes" id="UP001597438"/>
    </source>
</evidence>
<protein>
    <recommendedName>
        <fullName evidence="4">Alpha/beta hydrolase</fullName>
    </recommendedName>
</protein>
<keyword evidence="1" id="KW-0472">Membrane</keyword>
<keyword evidence="1" id="KW-1133">Transmembrane helix</keyword>
<reference evidence="3" key="1">
    <citation type="journal article" date="2019" name="Int. J. Syst. Evol. Microbiol.">
        <title>The Global Catalogue of Microorganisms (GCM) 10K type strain sequencing project: providing services to taxonomists for standard genome sequencing and annotation.</title>
        <authorList>
            <consortium name="The Broad Institute Genomics Platform"/>
            <consortium name="The Broad Institute Genome Sequencing Center for Infectious Disease"/>
            <person name="Wu L."/>
            <person name="Ma J."/>
        </authorList>
    </citation>
    <scope>NUCLEOTIDE SEQUENCE [LARGE SCALE GENOMIC DNA]</scope>
    <source>
        <strain evidence="3">KCTC 52925</strain>
    </source>
</reference>